<organism evidence="2 3">
    <name type="scientific">Conger conger</name>
    <name type="common">Conger eel</name>
    <name type="synonym">Muraena conger</name>
    <dbReference type="NCBI Taxonomy" id="82655"/>
    <lineage>
        <taxon>Eukaryota</taxon>
        <taxon>Metazoa</taxon>
        <taxon>Chordata</taxon>
        <taxon>Craniata</taxon>
        <taxon>Vertebrata</taxon>
        <taxon>Euteleostomi</taxon>
        <taxon>Actinopterygii</taxon>
        <taxon>Neopterygii</taxon>
        <taxon>Teleostei</taxon>
        <taxon>Anguilliformes</taxon>
        <taxon>Congridae</taxon>
        <taxon>Conger</taxon>
    </lineage>
</organism>
<feature type="region of interest" description="Disordered" evidence="1">
    <location>
        <begin position="185"/>
        <end position="210"/>
    </location>
</feature>
<dbReference type="AlphaFoldDB" id="A0A9Q1DA63"/>
<evidence type="ECO:0000256" key="1">
    <source>
        <dbReference type="SAM" id="MobiDB-lite"/>
    </source>
</evidence>
<reference evidence="2" key="1">
    <citation type="journal article" date="2023" name="Science">
        <title>Genome structures resolve the early diversification of teleost fishes.</title>
        <authorList>
            <person name="Parey E."/>
            <person name="Louis A."/>
            <person name="Montfort J."/>
            <person name="Bouchez O."/>
            <person name="Roques C."/>
            <person name="Iampietro C."/>
            <person name="Lluch J."/>
            <person name="Castinel A."/>
            <person name="Donnadieu C."/>
            <person name="Desvignes T."/>
            <person name="Floi Bucao C."/>
            <person name="Jouanno E."/>
            <person name="Wen M."/>
            <person name="Mejri S."/>
            <person name="Dirks R."/>
            <person name="Jansen H."/>
            <person name="Henkel C."/>
            <person name="Chen W.J."/>
            <person name="Zahm M."/>
            <person name="Cabau C."/>
            <person name="Klopp C."/>
            <person name="Thompson A.W."/>
            <person name="Robinson-Rechavi M."/>
            <person name="Braasch I."/>
            <person name="Lecointre G."/>
            <person name="Bobe J."/>
            <person name="Postlethwait J.H."/>
            <person name="Berthelot C."/>
            <person name="Roest Crollius H."/>
            <person name="Guiguen Y."/>
        </authorList>
    </citation>
    <scope>NUCLEOTIDE SEQUENCE</scope>
    <source>
        <strain evidence="2">Concon-B</strain>
    </source>
</reference>
<feature type="compositionally biased region" description="Low complexity" evidence="1">
    <location>
        <begin position="195"/>
        <end position="210"/>
    </location>
</feature>
<dbReference type="OrthoDB" id="6288856at2759"/>
<keyword evidence="3" id="KW-1185">Reference proteome</keyword>
<sequence>MSTDDSGSEDVSTSAALSHNNADASAGKESEASVISSEDTLSGPAGPEEHRDRVRSVRALQGFFQSAAAAVTGGSPETPASDSPKSRSLCLGPQEFGCGRSLPSINPSPLETLTALVQEIRTGGETDPELWKGSEGRWLQLFKLVEKQYQEQIFTQQEQYQCQIQLIQDEIKALVQLQNRPITTQPADDWPAHTPADSPLSDPAASALSPSANPLELHRQWAGPAVTGGCKAAPEPSLCRGGRGVWGRSGMNTSSCLLSRLPAAQQRPLQLRRR</sequence>
<name>A0A9Q1DA63_CONCO</name>
<dbReference type="GO" id="GO:0005814">
    <property type="term" value="C:centriole"/>
    <property type="evidence" value="ECO:0007669"/>
    <property type="project" value="TreeGrafter"/>
</dbReference>
<gene>
    <name evidence="2" type="ORF">COCON_G00161590</name>
</gene>
<protein>
    <submittedName>
        <fullName evidence="2">Uncharacterized protein</fullName>
    </submittedName>
</protein>
<dbReference type="EMBL" id="JAFJMO010000011">
    <property type="protein sequence ID" value="KAJ8263702.1"/>
    <property type="molecule type" value="Genomic_DNA"/>
</dbReference>
<proteinExistence type="predicted"/>
<dbReference type="InterPro" id="IPR026636">
    <property type="entry name" value="MPHOSPH9"/>
</dbReference>
<evidence type="ECO:0000313" key="2">
    <source>
        <dbReference type="EMBL" id="KAJ8263702.1"/>
    </source>
</evidence>
<dbReference type="Proteomes" id="UP001152803">
    <property type="component" value="Unassembled WGS sequence"/>
</dbReference>
<accession>A0A9Q1DA63</accession>
<comment type="caution">
    <text evidence="2">The sequence shown here is derived from an EMBL/GenBank/DDBJ whole genome shotgun (WGS) entry which is preliminary data.</text>
</comment>
<feature type="region of interest" description="Disordered" evidence="1">
    <location>
        <begin position="1"/>
        <end position="89"/>
    </location>
</feature>
<feature type="compositionally biased region" description="Polar residues" evidence="1">
    <location>
        <begin position="1"/>
        <end position="23"/>
    </location>
</feature>
<evidence type="ECO:0000313" key="3">
    <source>
        <dbReference type="Proteomes" id="UP001152803"/>
    </source>
</evidence>
<dbReference type="PANTHER" id="PTHR14926">
    <property type="entry name" value="M-PHASE PHOSPHOPROTEIN 9"/>
    <property type="match status" value="1"/>
</dbReference>
<dbReference type="PANTHER" id="PTHR14926:SF1">
    <property type="entry name" value="M-PHASE PHOSPHOPROTEIN 9"/>
    <property type="match status" value="1"/>
</dbReference>